<dbReference type="PROSITE" id="PS51318">
    <property type="entry name" value="TAT"/>
    <property type="match status" value="1"/>
</dbReference>
<keyword evidence="1" id="KW-0732">Signal</keyword>
<dbReference type="RefSeq" id="WP_024118787.1">
    <property type="nucleotide sequence ID" value="NZ_AP025610.1"/>
</dbReference>
<evidence type="ECO:0000313" key="3">
    <source>
        <dbReference type="Proteomes" id="UP000279841"/>
    </source>
</evidence>
<dbReference type="InterPro" id="IPR012347">
    <property type="entry name" value="Ferritin-like"/>
</dbReference>
<sequence length="206" mass="22037" precursor="true">MERILARRQFMRVLTATGLSAAFAGSLLDRALAAHGGPSDADILQLALTAEYLAADAYTKSLFGGFQGLVKDYLEAALTQEEAHVKALRDTLSALGVKPVEKPSFVYPVEFLPRNQLAILRLLNALEDAFVGAYLGALPLIQSKDVLKAAGAILGNEAAHRATVRASRILLGDQELPGPRSPADRAFEVAITPEEAQKAVSGFIRK</sequence>
<dbReference type="SUPFAM" id="SSF47240">
    <property type="entry name" value="Ferritin-like"/>
    <property type="match status" value="1"/>
</dbReference>
<dbReference type="Gene3D" id="1.20.1260.10">
    <property type="match status" value="1"/>
</dbReference>
<name>A0A3P4AX07_THETH</name>
<dbReference type="InterPro" id="IPR006311">
    <property type="entry name" value="TAT_signal"/>
</dbReference>
<accession>A0A3P4AX07</accession>
<evidence type="ECO:0008006" key="4">
    <source>
        <dbReference type="Google" id="ProtNLM"/>
    </source>
</evidence>
<dbReference type="AlphaFoldDB" id="A0A3P4AX07"/>
<reference evidence="2 3" key="1">
    <citation type="submission" date="2018-10" db="EMBL/GenBank/DDBJ databases">
        <authorList>
            <person name="Peiro R."/>
            <person name="Begona"/>
            <person name="Cbmso G."/>
            <person name="Lopez M."/>
            <person name="Gonzalez S."/>
            <person name="Sacristan E."/>
            <person name="Castillo E."/>
        </authorList>
    </citation>
    <scope>NUCLEOTIDE SEQUENCE [LARGE SCALE GENOMIC DNA]</scope>
    <source>
        <strain evidence="2">TTHNAR1</strain>
        <plasmid evidence="3">4</plasmid>
    </source>
</reference>
<proteinExistence type="predicted"/>
<protein>
    <recommendedName>
        <fullName evidence="4">Ferritin-like domain-containing protein</fullName>
    </recommendedName>
</protein>
<evidence type="ECO:0000313" key="2">
    <source>
        <dbReference type="EMBL" id="VCU54978.1"/>
    </source>
</evidence>
<organism evidence="2 3">
    <name type="scientific">Thermus thermophilus</name>
    <dbReference type="NCBI Taxonomy" id="274"/>
    <lineage>
        <taxon>Bacteria</taxon>
        <taxon>Thermotogati</taxon>
        <taxon>Deinococcota</taxon>
        <taxon>Deinococci</taxon>
        <taxon>Thermales</taxon>
        <taxon>Thermaceae</taxon>
        <taxon>Thermus</taxon>
    </lineage>
</organism>
<dbReference type="Pfam" id="PF13668">
    <property type="entry name" value="Ferritin_2"/>
    <property type="match status" value="1"/>
</dbReference>
<dbReference type="EMBL" id="LR027520">
    <property type="protein sequence ID" value="VCU54978.1"/>
    <property type="molecule type" value="Genomic_DNA"/>
</dbReference>
<keyword evidence="2" id="KW-0614">Plasmid</keyword>
<geneLocation type="plasmid" evidence="2 3">
    <name>4</name>
</geneLocation>
<dbReference type="CDD" id="cd00657">
    <property type="entry name" value="Ferritin_like"/>
    <property type="match status" value="1"/>
</dbReference>
<dbReference type="InterPro" id="IPR009078">
    <property type="entry name" value="Ferritin-like_SF"/>
</dbReference>
<dbReference type="Proteomes" id="UP000279841">
    <property type="component" value="Plasmid 4"/>
</dbReference>
<feature type="signal peptide" evidence="1">
    <location>
        <begin position="1"/>
        <end position="24"/>
    </location>
</feature>
<evidence type="ECO:0000256" key="1">
    <source>
        <dbReference type="SAM" id="SignalP"/>
    </source>
</evidence>
<feature type="chain" id="PRO_5018126731" description="Ferritin-like domain-containing protein" evidence="1">
    <location>
        <begin position="25"/>
        <end position="206"/>
    </location>
</feature>
<gene>
    <name evidence="2" type="ORF">TTHNP4_00441</name>
</gene>